<organism evidence="2 3">
    <name type="scientific">Juglans regia</name>
    <name type="common">English walnut</name>
    <dbReference type="NCBI Taxonomy" id="51240"/>
    <lineage>
        <taxon>Eukaryota</taxon>
        <taxon>Viridiplantae</taxon>
        <taxon>Streptophyta</taxon>
        <taxon>Embryophyta</taxon>
        <taxon>Tracheophyta</taxon>
        <taxon>Spermatophyta</taxon>
        <taxon>Magnoliopsida</taxon>
        <taxon>eudicotyledons</taxon>
        <taxon>Gunneridae</taxon>
        <taxon>Pentapetalae</taxon>
        <taxon>rosids</taxon>
        <taxon>fabids</taxon>
        <taxon>Fagales</taxon>
        <taxon>Juglandaceae</taxon>
        <taxon>Juglans</taxon>
    </lineage>
</organism>
<dbReference type="Gramene" id="Jr12_20480_p1">
    <property type="protein sequence ID" value="cds.Jr12_20480_p1"/>
    <property type="gene ID" value="Jr12_20480"/>
</dbReference>
<gene>
    <name evidence="3" type="primary">LOC108983749</name>
</gene>
<feature type="region of interest" description="Disordered" evidence="1">
    <location>
        <begin position="98"/>
        <end position="118"/>
    </location>
</feature>
<sequence>MSICKELKIYQPITFDVSSMLQQREKFNVVQFLVSLKPEYESVRSQILASPQLPSFLDVFSRLQQATLSGQGSQLSFDQSNEISALVASYVALGGRGGQGGRGAHGGHDARGNCTRGRESRKCTHCGQTNHSVDYCWDLHGRPSGPTNQAICQDATSLSTSSNLTPEIISISNDEHDQFLSRIQAASSSIATLAYSGSQYREEDWYGA</sequence>
<dbReference type="PANTHER" id="PTHR34222:SF95">
    <property type="entry name" value="RRNA 2'-O-METHYLTRANSFERASE FIBRILLARIN-LIKE ISOFORM X1"/>
    <property type="match status" value="1"/>
</dbReference>
<keyword evidence="2" id="KW-1185">Reference proteome</keyword>
<feature type="compositionally biased region" description="Basic and acidic residues" evidence="1">
    <location>
        <begin position="106"/>
        <end position="118"/>
    </location>
</feature>
<dbReference type="Proteomes" id="UP000235220">
    <property type="component" value="Chromosome 12"/>
</dbReference>
<dbReference type="RefSeq" id="XP_018811048.2">
    <property type="nucleotide sequence ID" value="XM_018955503.2"/>
</dbReference>
<reference evidence="3" key="1">
    <citation type="submission" date="2025-08" db="UniProtKB">
        <authorList>
            <consortium name="RefSeq"/>
        </authorList>
    </citation>
    <scope>IDENTIFICATION</scope>
    <source>
        <tissue evidence="3">Leaves</tissue>
    </source>
</reference>
<name>A0A2I4DV75_JUGRE</name>
<accession>A0A2I4DV75</accession>
<evidence type="ECO:0000256" key="1">
    <source>
        <dbReference type="SAM" id="MobiDB-lite"/>
    </source>
</evidence>
<dbReference type="GeneID" id="108983749"/>
<evidence type="ECO:0000313" key="3">
    <source>
        <dbReference type="RefSeq" id="XP_018811048.2"/>
    </source>
</evidence>
<proteinExistence type="predicted"/>
<evidence type="ECO:0000313" key="2">
    <source>
        <dbReference type="Proteomes" id="UP000235220"/>
    </source>
</evidence>
<dbReference type="PANTHER" id="PTHR34222">
    <property type="entry name" value="GAG_PRE-INTEGRS DOMAIN-CONTAINING PROTEIN"/>
    <property type="match status" value="1"/>
</dbReference>
<protein>
    <submittedName>
        <fullName evidence="3">Uncharacterized protein LOC108983749 isoform X3</fullName>
    </submittedName>
</protein>
<dbReference type="AlphaFoldDB" id="A0A2I4DV75"/>